<feature type="compositionally biased region" description="Basic residues" evidence="5">
    <location>
        <begin position="105"/>
        <end position="118"/>
    </location>
</feature>
<evidence type="ECO:0000256" key="1">
    <source>
        <dbReference type="ARBA" id="ARBA00001711"/>
    </source>
</evidence>
<dbReference type="SUPFAM" id="SSF52833">
    <property type="entry name" value="Thioredoxin-like"/>
    <property type="match status" value="1"/>
</dbReference>
<dbReference type="InterPro" id="IPR050553">
    <property type="entry name" value="Thioredoxin_ResA/DsbE_sf"/>
</dbReference>
<feature type="compositionally biased region" description="Basic and acidic residues" evidence="5">
    <location>
        <begin position="75"/>
        <end position="102"/>
    </location>
</feature>
<proteinExistence type="inferred from homology"/>
<dbReference type="EMBL" id="EQ979267">
    <property type="protein sequence ID" value="EEF25627.1"/>
    <property type="molecule type" value="Genomic_DNA"/>
</dbReference>
<dbReference type="AlphaFoldDB" id="B9TET7"/>
<feature type="compositionally biased region" description="Basic and acidic residues" evidence="5">
    <location>
        <begin position="1"/>
        <end position="12"/>
    </location>
</feature>
<evidence type="ECO:0000313" key="7">
    <source>
        <dbReference type="EMBL" id="EEF25627.1"/>
    </source>
</evidence>
<dbReference type="eggNOG" id="ENOG502S19K">
    <property type="taxonomic scope" value="Eukaryota"/>
</dbReference>
<reference evidence="8" key="1">
    <citation type="journal article" date="2010" name="Nat. Biotechnol.">
        <title>Draft genome sequence of the oilseed species Ricinus communis.</title>
        <authorList>
            <person name="Chan A.P."/>
            <person name="Crabtree J."/>
            <person name="Zhao Q."/>
            <person name="Lorenzi H."/>
            <person name="Orvis J."/>
            <person name="Puiu D."/>
            <person name="Melake-Berhan A."/>
            <person name="Jones K.M."/>
            <person name="Redman J."/>
            <person name="Chen G."/>
            <person name="Cahoon E.B."/>
            <person name="Gedil M."/>
            <person name="Stanke M."/>
            <person name="Haas B.J."/>
            <person name="Wortman J.R."/>
            <person name="Fraser-Liggett C.M."/>
            <person name="Ravel J."/>
            <person name="Rabinowicz P.D."/>
        </authorList>
    </citation>
    <scope>NUCLEOTIDE SEQUENCE [LARGE SCALE GENOMIC DNA]</scope>
    <source>
        <strain evidence="8">cv. Hale</strain>
    </source>
</reference>
<feature type="non-terminal residue" evidence="7">
    <location>
        <position position="1"/>
    </location>
</feature>
<organism evidence="7 8">
    <name type="scientific">Ricinus communis</name>
    <name type="common">Castor bean</name>
    <dbReference type="NCBI Taxonomy" id="3988"/>
    <lineage>
        <taxon>Eukaryota</taxon>
        <taxon>Viridiplantae</taxon>
        <taxon>Streptophyta</taxon>
        <taxon>Embryophyta</taxon>
        <taxon>Tracheophyta</taxon>
        <taxon>Spermatophyta</taxon>
        <taxon>Magnoliopsida</taxon>
        <taxon>eudicotyledons</taxon>
        <taxon>Gunneridae</taxon>
        <taxon>Pentapetalae</taxon>
        <taxon>rosids</taxon>
        <taxon>fabids</taxon>
        <taxon>Malpighiales</taxon>
        <taxon>Euphorbiaceae</taxon>
        <taxon>Acalyphoideae</taxon>
        <taxon>Acalypheae</taxon>
        <taxon>Ricinus</taxon>
    </lineage>
</organism>
<accession>B9TET7</accession>
<dbReference type="InterPro" id="IPR013766">
    <property type="entry name" value="Thioredoxin_domain"/>
</dbReference>
<evidence type="ECO:0000256" key="5">
    <source>
        <dbReference type="SAM" id="MobiDB-lite"/>
    </source>
</evidence>
<dbReference type="Proteomes" id="UP000008311">
    <property type="component" value="Unassembled WGS sequence"/>
</dbReference>
<dbReference type="InterPro" id="IPR013740">
    <property type="entry name" value="Redoxin"/>
</dbReference>
<dbReference type="PROSITE" id="PS51352">
    <property type="entry name" value="THIOREDOXIN_2"/>
    <property type="match status" value="1"/>
</dbReference>
<dbReference type="Pfam" id="PF08534">
    <property type="entry name" value="Redoxin"/>
    <property type="match status" value="1"/>
</dbReference>
<feature type="compositionally biased region" description="Basic and acidic residues" evidence="5">
    <location>
        <begin position="145"/>
        <end position="160"/>
    </location>
</feature>
<comment type="similarity">
    <text evidence="2">Belongs to the peroxiredoxin family. Prx5 subfamily.</text>
</comment>
<dbReference type="CDD" id="cd02966">
    <property type="entry name" value="TlpA_like_family"/>
    <property type="match status" value="1"/>
</dbReference>
<evidence type="ECO:0000256" key="3">
    <source>
        <dbReference type="ARBA" id="ARBA00013016"/>
    </source>
</evidence>
<feature type="region of interest" description="Disordered" evidence="5">
    <location>
        <begin position="1"/>
        <end position="54"/>
    </location>
</feature>
<evidence type="ECO:0000256" key="4">
    <source>
        <dbReference type="ARBA" id="ARBA00031688"/>
    </source>
</evidence>
<dbReference type="GO" id="GO:0016491">
    <property type="term" value="F:oxidoreductase activity"/>
    <property type="evidence" value="ECO:0000318"/>
    <property type="project" value="GO_Central"/>
</dbReference>
<evidence type="ECO:0000256" key="2">
    <source>
        <dbReference type="ARBA" id="ARBA00010505"/>
    </source>
</evidence>
<keyword evidence="8" id="KW-1185">Reference proteome</keyword>
<dbReference type="STRING" id="3988.B9TET7"/>
<comment type="catalytic activity">
    <reaction evidence="1">
        <text>[glutaredoxin]-dithiol + a hydroperoxide = [glutaredoxin]-disulfide + an alcohol + H2O</text>
        <dbReference type="Rhea" id="RHEA:62624"/>
        <dbReference type="Rhea" id="RHEA-COMP:10729"/>
        <dbReference type="Rhea" id="RHEA-COMP:10730"/>
        <dbReference type="ChEBI" id="CHEBI:15377"/>
        <dbReference type="ChEBI" id="CHEBI:29950"/>
        <dbReference type="ChEBI" id="CHEBI:30879"/>
        <dbReference type="ChEBI" id="CHEBI:35924"/>
        <dbReference type="ChEBI" id="CHEBI:50058"/>
        <dbReference type="EC" id="1.11.1.25"/>
    </reaction>
</comment>
<gene>
    <name evidence="7" type="ORF">RCOM_1881030</name>
</gene>
<evidence type="ECO:0000313" key="8">
    <source>
        <dbReference type="Proteomes" id="UP000008311"/>
    </source>
</evidence>
<feature type="region of interest" description="Disordered" evidence="5">
    <location>
        <begin position="75"/>
        <end position="118"/>
    </location>
</feature>
<dbReference type="InterPro" id="IPR036249">
    <property type="entry name" value="Thioredoxin-like_sf"/>
</dbReference>
<feature type="domain" description="Thioredoxin" evidence="6">
    <location>
        <begin position="301"/>
        <end position="440"/>
    </location>
</feature>
<protein>
    <recommendedName>
        <fullName evidence="3">glutaredoxin-dependent peroxiredoxin</fullName>
        <ecNumber evidence="3">1.11.1.25</ecNumber>
    </recommendedName>
    <alternativeName>
        <fullName evidence="4">Glutaredoxin-dependent peroxiredoxin</fullName>
    </alternativeName>
</protein>
<name>B9TET7_RICCO</name>
<dbReference type="EC" id="1.11.1.25" evidence="3"/>
<dbReference type="PANTHER" id="PTHR42852:SF18">
    <property type="entry name" value="CHROMOSOME UNDETERMINED SCAFFOLD_47, WHOLE GENOME SHOTGUN SEQUENCE"/>
    <property type="match status" value="1"/>
</dbReference>
<feature type="compositionally biased region" description="Basic residues" evidence="5">
    <location>
        <begin position="28"/>
        <end position="45"/>
    </location>
</feature>
<sequence>RYRHDGARRETDAVGSGPRRLRGYASGQKRRGAHDHPVERRHRRAEGRVARAERRAGVRLRPRWHLRDQRVGRRLGQLHDRRRLQTDGRRPARRDPRPDDGRGQPVHRRALRYRRRRARADADRESAIVRLWRRRRQRHVAHAPLHADQHGRQRGHGDGRHVHRSVRAAGGYRCLRGRAVHPAAGRELRPRRALHAGGRGRCRRQPGTDGRWRRRVECRADRQGQCADRAIAAERRWRRLLLDQGRQRSGSRAAGGAVVRRAGLAPFCEEGGEPMSARTTRVLRMAVVLAAALEASGASALDKGAAAPPFDLPGKDGTVQLAKYQGKVVYVDFWASWCGPCRQSFPWMNEMQAKYGARGLQVVGVNLDAKTDDARRFLAETPARFTIAFDPAGATPRAYGIKGMPSSVLIGPDGKVLFEHAGFKEADRAELEQAIQKALGGAK</sequence>
<dbReference type="PANTHER" id="PTHR42852">
    <property type="entry name" value="THIOL:DISULFIDE INTERCHANGE PROTEIN DSBE"/>
    <property type="match status" value="1"/>
</dbReference>
<dbReference type="Gene3D" id="3.40.30.10">
    <property type="entry name" value="Glutaredoxin"/>
    <property type="match status" value="1"/>
</dbReference>
<dbReference type="InParanoid" id="B9TET7"/>
<feature type="region of interest" description="Disordered" evidence="5">
    <location>
        <begin position="140"/>
        <end position="160"/>
    </location>
</feature>
<evidence type="ECO:0000259" key="6">
    <source>
        <dbReference type="PROSITE" id="PS51352"/>
    </source>
</evidence>